<dbReference type="InterPro" id="IPR006037">
    <property type="entry name" value="RCK_C"/>
</dbReference>
<comment type="caution">
    <text evidence="9">The sequence shown here is derived from an EMBL/GenBank/DDBJ whole genome shotgun (WGS) entry which is preliminary data.</text>
</comment>
<dbReference type="InterPro" id="IPR036721">
    <property type="entry name" value="RCK_C_sf"/>
</dbReference>
<dbReference type="GO" id="GO:0006813">
    <property type="term" value="P:potassium ion transport"/>
    <property type="evidence" value="ECO:0007669"/>
    <property type="project" value="InterPro"/>
</dbReference>
<feature type="domain" description="RCK C-terminal" evidence="8">
    <location>
        <begin position="312"/>
        <end position="400"/>
    </location>
</feature>
<dbReference type="InterPro" id="IPR004680">
    <property type="entry name" value="Cit_transptr-like_dom"/>
</dbReference>
<dbReference type="Proteomes" id="UP000075420">
    <property type="component" value="Unassembled WGS sequence"/>
</dbReference>
<dbReference type="InterPro" id="IPR031312">
    <property type="entry name" value="Na/sul_symport_CS"/>
</dbReference>
<sequence>MTSEAIVALVVLGLTIVLFVSDRMRLDVVAMLSLLALTISGVTTVPDALAGFSNPAVLMIAGLFVVGAALTDTGVADWLGKRLERFAGGGEAKVTAAVMGVTALVSAFMSSTGTVAILLPVVGTLALRRGIAPAQLFMPVAFAAHLGSNLTLISTPPNLLVSEALREAGRAPFRFFSFTAPGLVVLAVGVAYMVAIGRRALPGKGDRADAGAPRSLSLDDLSMEYGLGGALRAARVPPGSRLAGLTLGQANLRADFGVTVVGIARPGPRGLEAQRVVPQTVFAAGDELRLLGSDEKVAALADRFGLEALPARPVFSLPPEESLAEVVLPRRSRLAGQTLRDARFRDRYRASVLSIRRGEGWLPVFHATPELRDLTLRAGDTLLVKGRLKHLKNLRDERRDLVLVAEPDPQGDVLVDRERAVVAVGITLGMLVCMALGWLPNVIAVLLAAVLLVLARCVRAADVYRAVNWESVVLIAGMVPLATALERTGAMGAAVSALEGVLSGARPAVVLGLLVLVTSAMGMVLSNTATAVLMAPLAVRLAGALGLAPEPLLLGVAFASSAAFATPIASPVNILVMGPGGYQFKDFTRVGLPLQLLVLATTVIVVPLVWPF</sequence>
<feature type="transmembrane region" description="Helical" evidence="7">
    <location>
        <begin position="175"/>
        <end position="195"/>
    </location>
</feature>
<feature type="transmembrane region" description="Helical" evidence="7">
    <location>
        <begin position="6"/>
        <end position="21"/>
    </location>
</feature>
<evidence type="ECO:0000256" key="2">
    <source>
        <dbReference type="ARBA" id="ARBA00022448"/>
    </source>
</evidence>
<dbReference type="GO" id="GO:0008324">
    <property type="term" value="F:monoatomic cation transmembrane transporter activity"/>
    <property type="evidence" value="ECO:0007669"/>
    <property type="project" value="InterPro"/>
</dbReference>
<dbReference type="SUPFAM" id="SSF116726">
    <property type="entry name" value="TrkA C-terminal domain-like"/>
    <property type="match status" value="2"/>
</dbReference>
<dbReference type="PANTHER" id="PTHR43652">
    <property type="entry name" value="BASIC AMINO ACID ANTIPORTER YFCC-RELATED"/>
    <property type="match status" value="1"/>
</dbReference>
<feature type="transmembrane region" description="Helical" evidence="7">
    <location>
        <begin position="134"/>
        <end position="154"/>
    </location>
</feature>
<evidence type="ECO:0000256" key="4">
    <source>
        <dbReference type="ARBA" id="ARBA00022737"/>
    </source>
</evidence>
<dbReference type="PANTHER" id="PTHR43652:SF1">
    <property type="entry name" value="RESPONSE REGULATOR"/>
    <property type="match status" value="1"/>
</dbReference>
<proteinExistence type="predicted"/>
<evidence type="ECO:0000256" key="1">
    <source>
        <dbReference type="ARBA" id="ARBA00004141"/>
    </source>
</evidence>
<feature type="transmembrane region" description="Helical" evidence="7">
    <location>
        <begin position="466"/>
        <end position="485"/>
    </location>
</feature>
<evidence type="ECO:0000313" key="10">
    <source>
        <dbReference type="Proteomes" id="UP000075420"/>
    </source>
</evidence>
<dbReference type="AlphaFoldDB" id="A0A150PQE5"/>
<comment type="subcellular location">
    <subcellularLocation>
        <location evidence="1">Membrane</location>
        <topology evidence="1">Multi-pass membrane protein</topology>
    </subcellularLocation>
</comment>
<feature type="transmembrane region" description="Helical" evidence="7">
    <location>
        <begin position="505"/>
        <end position="524"/>
    </location>
</feature>
<dbReference type="PROSITE" id="PS01271">
    <property type="entry name" value="NA_SULFATE"/>
    <property type="match status" value="1"/>
</dbReference>
<keyword evidence="5 7" id="KW-1133">Transmembrane helix</keyword>
<evidence type="ECO:0000313" key="9">
    <source>
        <dbReference type="EMBL" id="KYF57880.1"/>
    </source>
</evidence>
<organism evidence="9 10">
    <name type="scientific">Sorangium cellulosum</name>
    <name type="common">Polyangium cellulosum</name>
    <dbReference type="NCBI Taxonomy" id="56"/>
    <lineage>
        <taxon>Bacteria</taxon>
        <taxon>Pseudomonadati</taxon>
        <taxon>Myxococcota</taxon>
        <taxon>Polyangia</taxon>
        <taxon>Polyangiales</taxon>
        <taxon>Polyangiaceae</taxon>
        <taxon>Sorangium</taxon>
    </lineage>
</organism>
<feature type="transmembrane region" description="Helical" evidence="7">
    <location>
        <begin position="590"/>
        <end position="610"/>
    </location>
</feature>
<dbReference type="Pfam" id="PF03600">
    <property type="entry name" value="CitMHS"/>
    <property type="match status" value="1"/>
</dbReference>
<gene>
    <name evidence="9" type="ORF">BE08_06890</name>
</gene>
<dbReference type="Pfam" id="PF02080">
    <property type="entry name" value="TrkA_C"/>
    <property type="match status" value="2"/>
</dbReference>
<dbReference type="InterPro" id="IPR051679">
    <property type="entry name" value="DASS-Related_Transporters"/>
</dbReference>
<feature type="transmembrane region" description="Helical" evidence="7">
    <location>
        <begin position="56"/>
        <end position="75"/>
    </location>
</feature>
<feature type="transmembrane region" description="Helical" evidence="7">
    <location>
        <begin position="28"/>
        <end position="50"/>
    </location>
</feature>
<accession>A0A150PQE5</accession>
<feature type="transmembrane region" description="Helical" evidence="7">
    <location>
        <begin position="531"/>
        <end position="548"/>
    </location>
</feature>
<feature type="domain" description="RCK C-terminal" evidence="8">
    <location>
        <begin position="218"/>
        <end position="307"/>
    </location>
</feature>
<dbReference type="PROSITE" id="PS51202">
    <property type="entry name" value="RCK_C"/>
    <property type="match status" value="2"/>
</dbReference>
<evidence type="ECO:0000256" key="3">
    <source>
        <dbReference type="ARBA" id="ARBA00022692"/>
    </source>
</evidence>
<reference evidence="9 10" key="1">
    <citation type="submission" date="2014-02" db="EMBL/GenBank/DDBJ databases">
        <title>The small core and large imbalanced accessory genome model reveals a collaborative survival strategy of Sorangium cellulosum strains in nature.</title>
        <authorList>
            <person name="Han K."/>
            <person name="Peng R."/>
            <person name="Blom J."/>
            <person name="Li Y.-Z."/>
        </authorList>
    </citation>
    <scope>NUCLEOTIDE SEQUENCE [LARGE SCALE GENOMIC DNA]</scope>
    <source>
        <strain evidence="9 10">So0157-25</strain>
    </source>
</reference>
<feature type="transmembrane region" description="Helical" evidence="7">
    <location>
        <begin position="96"/>
        <end position="122"/>
    </location>
</feature>
<dbReference type="Gene3D" id="3.30.70.1450">
    <property type="entry name" value="Regulator of K+ conductance, C-terminal domain"/>
    <property type="match status" value="2"/>
</dbReference>
<protein>
    <submittedName>
        <fullName evidence="9">Transporter</fullName>
    </submittedName>
</protein>
<keyword evidence="4" id="KW-0677">Repeat</keyword>
<evidence type="ECO:0000256" key="5">
    <source>
        <dbReference type="ARBA" id="ARBA00022989"/>
    </source>
</evidence>
<evidence type="ECO:0000256" key="7">
    <source>
        <dbReference type="SAM" id="Phobius"/>
    </source>
</evidence>
<name>A0A150PQE5_SORCE</name>
<evidence type="ECO:0000256" key="6">
    <source>
        <dbReference type="ARBA" id="ARBA00023136"/>
    </source>
</evidence>
<evidence type="ECO:0000259" key="8">
    <source>
        <dbReference type="PROSITE" id="PS51202"/>
    </source>
</evidence>
<keyword evidence="6 7" id="KW-0472">Membrane</keyword>
<dbReference type="GO" id="GO:0005886">
    <property type="term" value="C:plasma membrane"/>
    <property type="evidence" value="ECO:0007669"/>
    <property type="project" value="TreeGrafter"/>
</dbReference>
<feature type="transmembrane region" description="Helical" evidence="7">
    <location>
        <begin position="554"/>
        <end position="578"/>
    </location>
</feature>
<keyword evidence="2" id="KW-0813">Transport</keyword>
<keyword evidence="3 7" id="KW-0812">Transmembrane</keyword>
<dbReference type="EMBL" id="JELY01000850">
    <property type="protein sequence ID" value="KYF57880.1"/>
    <property type="molecule type" value="Genomic_DNA"/>
</dbReference>
<feature type="transmembrane region" description="Helical" evidence="7">
    <location>
        <begin position="421"/>
        <end position="454"/>
    </location>
</feature>